<name>E0RW66_BUTPB</name>
<feature type="signal peptide" evidence="2">
    <location>
        <begin position="1"/>
        <end position="28"/>
    </location>
</feature>
<evidence type="ECO:0000313" key="3">
    <source>
        <dbReference type="EMBL" id="ADL32932.1"/>
    </source>
</evidence>
<accession>E0RW66</accession>
<dbReference type="STRING" id="515622.bpr_I0182"/>
<feature type="region of interest" description="Disordered" evidence="1">
    <location>
        <begin position="24"/>
        <end position="65"/>
    </location>
</feature>
<sequence length="574" mass="63327">MKKKVLSMFLASAMALSIVACGSSNSGADTQPAASEQTPAAETKEEAAPAAETAEPEVASELTDGKFADTRKITVEIYDRGNDGGSDPENNMYTEYIKKGMLEEHNVEVTFKKVPRWTEVDDINNLLAAGEAPDICVTYSYPTVLTYAQMGGVIDLSEMIESYKGELPNLWGWLGETNMLWDKDPKTGTVWAIEGKRAEQQRIVTFVRQDWLDKLGLEAPKTTQEFEDMLVAFKDNADKLLGSDASKLVPFSTSYDIGWRASNLITSYMDPNITDKEYYINGFDDRMVTQTSTKEAVRLLNKWYNAGLMWKDFALYGSGDTTEDDMIKAGYVGAFQHNWDYVFRNGEDSINANLKRNVGEDAKFVPVDCFQNSANKYSKWLYSSAGDRKIFFPTTNTEPLASLLYLDFISKPETIKYLQAGDEGVTHEVLDSGAIQIIAATGDAIQNSGKNIDYTITCNGTNFGDEKLAALSLAYGYAEADPELVDQANKIAMADGLEPKNVNVGEVTAEAGVGDTLSSKRDQIYDNAVVAAEADFDSTWDSFMSDYLSAGGQAIIDERTEKWAEYFGDADMLP</sequence>
<evidence type="ECO:0000256" key="2">
    <source>
        <dbReference type="SAM" id="SignalP"/>
    </source>
</evidence>
<evidence type="ECO:0000313" key="4">
    <source>
        <dbReference type="Proteomes" id="UP000001299"/>
    </source>
</evidence>
<keyword evidence="2" id="KW-0732">Signal</keyword>
<dbReference type="eggNOG" id="COG1653">
    <property type="taxonomic scope" value="Bacteria"/>
</dbReference>
<dbReference type="HOGENOM" id="CLU_021021_3_0_9"/>
<feature type="compositionally biased region" description="Low complexity" evidence="1">
    <location>
        <begin position="48"/>
        <end position="61"/>
    </location>
</feature>
<feature type="chain" id="PRO_5003139788" evidence="2">
    <location>
        <begin position="29"/>
        <end position="574"/>
    </location>
</feature>
<dbReference type="AlphaFoldDB" id="E0RW66"/>
<dbReference type="PANTHER" id="PTHR43649">
    <property type="entry name" value="ARABINOSE-BINDING PROTEIN-RELATED"/>
    <property type="match status" value="1"/>
</dbReference>
<proteinExistence type="predicted"/>
<dbReference type="InterPro" id="IPR050490">
    <property type="entry name" value="Bact_solute-bd_prot1"/>
</dbReference>
<dbReference type="EMBL" id="CP001810">
    <property type="protein sequence ID" value="ADL32932.1"/>
    <property type="molecule type" value="Genomic_DNA"/>
</dbReference>
<dbReference type="RefSeq" id="WP_013279591.1">
    <property type="nucleotide sequence ID" value="NC_014387.1"/>
</dbReference>
<dbReference type="Proteomes" id="UP000001299">
    <property type="component" value="Chromosome 1"/>
</dbReference>
<gene>
    <name evidence="3" type="ordered locus">bpr_I0182</name>
</gene>
<dbReference type="PANTHER" id="PTHR43649:SF12">
    <property type="entry name" value="DIACETYLCHITOBIOSE BINDING PROTEIN DASA"/>
    <property type="match status" value="1"/>
</dbReference>
<dbReference type="SUPFAM" id="SSF53850">
    <property type="entry name" value="Periplasmic binding protein-like II"/>
    <property type="match status" value="1"/>
</dbReference>
<keyword evidence="4" id="KW-1185">Reference proteome</keyword>
<reference evidence="3 4" key="1">
    <citation type="journal article" date="2010" name="PLoS ONE">
        <title>The glycobiome of the rumen bacterium Butyrivibrio proteoclasticus B316(T) highlights adaptation to a polysaccharide-rich environment.</title>
        <authorList>
            <person name="Kelly W.J."/>
            <person name="Leahy S.C."/>
            <person name="Altermann E."/>
            <person name="Yeoman C.J."/>
            <person name="Dunne J.C."/>
            <person name="Kong Z."/>
            <person name="Pacheco D.M."/>
            <person name="Li D."/>
            <person name="Noel S.J."/>
            <person name="Moon C.D."/>
            <person name="Cookson A.L."/>
            <person name="Attwood G.T."/>
        </authorList>
    </citation>
    <scope>NUCLEOTIDE SEQUENCE [LARGE SCALE GENOMIC DNA]</scope>
    <source>
        <strain evidence="4">ATCC 51982 / DSM 14932 / B316</strain>
    </source>
</reference>
<evidence type="ECO:0000256" key="1">
    <source>
        <dbReference type="SAM" id="MobiDB-lite"/>
    </source>
</evidence>
<protein>
    <submittedName>
        <fullName evidence="3">Sugar ABC transporter substrate-binding protein</fullName>
    </submittedName>
</protein>
<dbReference type="Gene3D" id="3.40.190.10">
    <property type="entry name" value="Periplasmic binding protein-like II"/>
    <property type="match status" value="2"/>
</dbReference>
<organism evidence="3 4">
    <name type="scientific">Butyrivibrio proteoclasticus (strain ATCC 51982 / DSM 14932 / B316)</name>
    <name type="common">Clostridium proteoclasticum</name>
    <dbReference type="NCBI Taxonomy" id="515622"/>
    <lineage>
        <taxon>Bacteria</taxon>
        <taxon>Bacillati</taxon>
        <taxon>Bacillota</taxon>
        <taxon>Clostridia</taxon>
        <taxon>Lachnospirales</taxon>
        <taxon>Lachnospiraceae</taxon>
        <taxon>Butyrivibrio</taxon>
    </lineage>
</organism>
<feature type="compositionally biased region" description="Polar residues" evidence="1">
    <location>
        <begin position="24"/>
        <end position="35"/>
    </location>
</feature>
<dbReference type="KEGG" id="bpb:bpr_I0182"/>
<dbReference type="PROSITE" id="PS51257">
    <property type="entry name" value="PROKAR_LIPOPROTEIN"/>
    <property type="match status" value="1"/>
</dbReference>